<protein>
    <submittedName>
        <fullName evidence="1">Uncharacterized protein</fullName>
    </submittedName>
</protein>
<reference evidence="1" key="1">
    <citation type="submission" date="2022-08" db="EMBL/GenBank/DDBJ databases">
        <title>Genome sequence of Vagococcus luciliae DSM 112651.</title>
        <authorList>
            <person name="Juan G."/>
            <person name="Anja P."/>
            <person name="Rolf D."/>
            <person name="Kampfer P."/>
            <person name="Vilcinskas A."/>
        </authorList>
    </citation>
    <scope>NUCLEOTIDE SEQUENCE</scope>
    <source>
        <strain evidence="1">G314FT</strain>
    </source>
</reference>
<gene>
    <name evidence="1" type="ORF">G314FT_15890</name>
</gene>
<dbReference type="Proteomes" id="UP001058273">
    <property type="component" value="Chromosome"/>
</dbReference>
<evidence type="ECO:0000313" key="1">
    <source>
        <dbReference type="EMBL" id="UUV99428.1"/>
    </source>
</evidence>
<accession>A0ABY5P1B8</accession>
<dbReference type="RefSeq" id="WP_257700329.1">
    <property type="nucleotide sequence ID" value="NZ_CP102451.1"/>
</dbReference>
<name>A0ABY5P1B8_9ENTE</name>
<reference evidence="1" key="2">
    <citation type="submission" date="2022-08" db="EMBL/GenBank/DDBJ databases">
        <authorList>
            <person name="Poehlein A."/>
            <person name="Guzman J."/>
            <person name="Daniel R."/>
            <person name="Vilcinskas A."/>
        </authorList>
    </citation>
    <scope>NUCLEOTIDE SEQUENCE</scope>
    <source>
        <strain evidence="1">G314FT</strain>
    </source>
</reference>
<dbReference type="EMBL" id="CP102451">
    <property type="protein sequence ID" value="UUV99428.1"/>
    <property type="molecule type" value="Genomic_DNA"/>
</dbReference>
<keyword evidence="2" id="KW-1185">Reference proteome</keyword>
<evidence type="ECO:0000313" key="2">
    <source>
        <dbReference type="Proteomes" id="UP001058273"/>
    </source>
</evidence>
<sequence>MIYIDKEKFAQAVLMSEKKELTLDQKLDLYVKAMDLAAKHNKEIPKPKMNMFGTKAP</sequence>
<organism evidence="1 2">
    <name type="scientific">Vagococcus luciliae</name>
    <dbReference type="NCBI Taxonomy" id="2920380"/>
    <lineage>
        <taxon>Bacteria</taxon>
        <taxon>Bacillati</taxon>
        <taxon>Bacillota</taxon>
        <taxon>Bacilli</taxon>
        <taxon>Lactobacillales</taxon>
        <taxon>Enterococcaceae</taxon>
        <taxon>Vagococcus</taxon>
    </lineage>
</organism>
<proteinExistence type="predicted"/>